<keyword evidence="5" id="KW-1185">Reference proteome</keyword>
<keyword evidence="2" id="KW-0044">Antibiotic</keyword>
<dbReference type="AlphaFoldDB" id="A0AAW0WGQ3"/>
<dbReference type="Gene3D" id="3.30.160.320">
    <property type="match status" value="1"/>
</dbReference>
<sequence length="131" mass="14705">MSLYSRKTMAVRVVLSVMMAMMLMVSFLPASDAQGWETLALAVAQKAISLWRNDEVEFMGHNCNISVSPYIKRFQLYYRGRMSCPGWTHIRGEGDTRSKSGVAGKTTQDFVNKAFASGLISQQDAQKWLQS</sequence>
<evidence type="ECO:0000256" key="2">
    <source>
        <dbReference type="ARBA" id="ARBA00023022"/>
    </source>
</evidence>
<dbReference type="Pfam" id="PF11630">
    <property type="entry name" value="Anti-LPS-SCYG"/>
    <property type="match status" value="1"/>
</dbReference>
<dbReference type="Proteomes" id="UP001445076">
    <property type="component" value="Unassembled WGS sequence"/>
</dbReference>
<feature type="signal peptide" evidence="3">
    <location>
        <begin position="1"/>
        <end position="33"/>
    </location>
</feature>
<dbReference type="GO" id="GO:0042742">
    <property type="term" value="P:defense response to bacterium"/>
    <property type="evidence" value="ECO:0007669"/>
    <property type="project" value="UniProtKB-KW"/>
</dbReference>
<keyword evidence="1" id="KW-0929">Antimicrobial</keyword>
<gene>
    <name evidence="4" type="ORF">OTU49_007581</name>
</gene>
<accession>A0AAW0WGQ3</accession>
<evidence type="ECO:0000313" key="4">
    <source>
        <dbReference type="EMBL" id="KAK8731385.1"/>
    </source>
</evidence>
<evidence type="ECO:0000313" key="5">
    <source>
        <dbReference type="Proteomes" id="UP001445076"/>
    </source>
</evidence>
<dbReference type="InterPro" id="IPR024509">
    <property type="entry name" value="Anti-LPS_factor/Scygonadin"/>
</dbReference>
<proteinExistence type="predicted"/>
<name>A0AAW0WGQ3_CHEQU</name>
<organism evidence="4 5">
    <name type="scientific">Cherax quadricarinatus</name>
    <name type="common">Australian red claw crayfish</name>
    <dbReference type="NCBI Taxonomy" id="27406"/>
    <lineage>
        <taxon>Eukaryota</taxon>
        <taxon>Metazoa</taxon>
        <taxon>Ecdysozoa</taxon>
        <taxon>Arthropoda</taxon>
        <taxon>Crustacea</taxon>
        <taxon>Multicrustacea</taxon>
        <taxon>Malacostraca</taxon>
        <taxon>Eumalacostraca</taxon>
        <taxon>Eucarida</taxon>
        <taxon>Decapoda</taxon>
        <taxon>Pleocyemata</taxon>
        <taxon>Astacidea</taxon>
        <taxon>Parastacoidea</taxon>
        <taxon>Parastacidae</taxon>
        <taxon>Cherax</taxon>
    </lineage>
</organism>
<reference evidence="4 5" key="1">
    <citation type="journal article" date="2024" name="BMC Genomics">
        <title>Genome assembly of redclaw crayfish (Cherax quadricarinatus) provides insights into its immune adaptation and hypoxia tolerance.</title>
        <authorList>
            <person name="Liu Z."/>
            <person name="Zheng J."/>
            <person name="Li H."/>
            <person name="Fang K."/>
            <person name="Wang S."/>
            <person name="He J."/>
            <person name="Zhou D."/>
            <person name="Weng S."/>
            <person name="Chi M."/>
            <person name="Gu Z."/>
            <person name="He J."/>
            <person name="Li F."/>
            <person name="Wang M."/>
        </authorList>
    </citation>
    <scope>NUCLEOTIDE SEQUENCE [LARGE SCALE GENOMIC DNA]</scope>
    <source>
        <strain evidence="4">ZL_2023a</strain>
    </source>
</reference>
<evidence type="ECO:0000256" key="3">
    <source>
        <dbReference type="SAM" id="SignalP"/>
    </source>
</evidence>
<dbReference type="EMBL" id="JARKIK010000061">
    <property type="protein sequence ID" value="KAK8731385.1"/>
    <property type="molecule type" value="Genomic_DNA"/>
</dbReference>
<comment type="caution">
    <text evidence="4">The sequence shown here is derived from an EMBL/GenBank/DDBJ whole genome shotgun (WGS) entry which is preliminary data.</text>
</comment>
<keyword evidence="3" id="KW-0732">Signal</keyword>
<evidence type="ECO:0000256" key="1">
    <source>
        <dbReference type="ARBA" id="ARBA00022529"/>
    </source>
</evidence>
<dbReference type="InterPro" id="IPR038539">
    <property type="entry name" value="Anti-LPS_factor/Scygonadin_sf"/>
</dbReference>
<protein>
    <recommendedName>
        <fullName evidence="6">Anti-lipopolysaccharide factor</fullName>
    </recommendedName>
</protein>
<feature type="chain" id="PRO_5043721318" description="Anti-lipopolysaccharide factor" evidence="3">
    <location>
        <begin position="34"/>
        <end position="131"/>
    </location>
</feature>
<evidence type="ECO:0008006" key="6">
    <source>
        <dbReference type="Google" id="ProtNLM"/>
    </source>
</evidence>